<protein>
    <submittedName>
        <fullName evidence="1">Uncharacterized protein</fullName>
    </submittedName>
</protein>
<dbReference type="AlphaFoldDB" id="A0A316AHL8"/>
<dbReference type="Proteomes" id="UP000245880">
    <property type="component" value="Unassembled WGS sequence"/>
</dbReference>
<name>A0A316AHL8_9BACT</name>
<organism evidence="1 2">
    <name type="scientific">Dyadobacter jejuensis</name>
    <dbReference type="NCBI Taxonomy" id="1082580"/>
    <lineage>
        <taxon>Bacteria</taxon>
        <taxon>Pseudomonadati</taxon>
        <taxon>Bacteroidota</taxon>
        <taxon>Cytophagia</taxon>
        <taxon>Cytophagales</taxon>
        <taxon>Spirosomataceae</taxon>
        <taxon>Dyadobacter</taxon>
    </lineage>
</organism>
<reference evidence="1 2" key="1">
    <citation type="submission" date="2018-03" db="EMBL/GenBank/DDBJ databases">
        <title>Genomic Encyclopedia of Archaeal and Bacterial Type Strains, Phase II (KMG-II): from individual species to whole genera.</title>
        <authorList>
            <person name="Goeker M."/>
        </authorList>
    </citation>
    <scope>NUCLEOTIDE SEQUENCE [LARGE SCALE GENOMIC DNA]</scope>
    <source>
        <strain evidence="1 2">DSM 100346</strain>
    </source>
</reference>
<dbReference type="RefSeq" id="WP_158281272.1">
    <property type="nucleotide sequence ID" value="NZ_QGDT01000008.1"/>
</dbReference>
<accession>A0A316AHL8</accession>
<evidence type="ECO:0000313" key="2">
    <source>
        <dbReference type="Proteomes" id="UP000245880"/>
    </source>
</evidence>
<sequence length="54" mass="6136">MTDSILSYVNVLEADKGLLHWLKYVFYRAIEDFRASLYLTDDAEGGSGKSEFVT</sequence>
<evidence type="ECO:0000313" key="1">
    <source>
        <dbReference type="EMBL" id="PWJ57162.1"/>
    </source>
</evidence>
<gene>
    <name evidence="1" type="ORF">CLV98_10882</name>
</gene>
<dbReference type="EMBL" id="QGDT01000008">
    <property type="protein sequence ID" value="PWJ57162.1"/>
    <property type="molecule type" value="Genomic_DNA"/>
</dbReference>
<keyword evidence="2" id="KW-1185">Reference proteome</keyword>
<proteinExistence type="predicted"/>
<comment type="caution">
    <text evidence="1">The sequence shown here is derived from an EMBL/GenBank/DDBJ whole genome shotgun (WGS) entry which is preliminary data.</text>
</comment>